<protein>
    <submittedName>
        <fullName evidence="3">Long-chain acyl-CoA synthetase</fullName>
        <ecNumber evidence="3">6.2.1.3</ecNumber>
    </submittedName>
</protein>
<dbReference type="PROSITE" id="PS00455">
    <property type="entry name" value="AMP_BINDING"/>
    <property type="match status" value="1"/>
</dbReference>
<reference evidence="3 4" key="1">
    <citation type="submission" date="2021-03" db="EMBL/GenBank/DDBJ databases">
        <title>Genomic Encyclopedia of Type Strains, Phase IV (KMG-IV): sequencing the most valuable type-strain genomes for metagenomic binning, comparative biology and taxonomic classification.</title>
        <authorList>
            <person name="Goeker M."/>
        </authorList>
    </citation>
    <scope>NUCLEOTIDE SEQUENCE [LARGE SCALE GENOMIC DNA]</scope>
    <source>
        <strain evidence="3 4">DSM 101953</strain>
    </source>
</reference>
<feature type="domain" description="AMP-binding enzyme C-terminal" evidence="2">
    <location>
        <begin position="406"/>
        <end position="481"/>
    </location>
</feature>
<dbReference type="Pfam" id="PF13193">
    <property type="entry name" value="AMP-binding_C"/>
    <property type="match status" value="1"/>
</dbReference>
<proteinExistence type="predicted"/>
<dbReference type="Gene3D" id="3.40.50.12780">
    <property type="entry name" value="N-terminal domain of ligase-like"/>
    <property type="match status" value="1"/>
</dbReference>
<dbReference type="InterPro" id="IPR025110">
    <property type="entry name" value="AMP-bd_C"/>
</dbReference>
<name>A0ABS4NMH9_9BACL</name>
<dbReference type="Pfam" id="PF00501">
    <property type="entry name" value="AMP-binding"/>
    <property type="match status" value="1"/>
</dbReference>
<keyword evidence="3" id="KW-0436">Ligase</keyword>
<evidence type="ECO:0000313" key="4">
    <source>
        <dbReference type="Proteomes" id="UP000773462"/>
    </source>
</evidence>
<dbReference type="RefSeq" id="WP_209870835.1">
    <property type="nucleotide sequence ID" value="NZ_JAGGLV010000003.1"/>
</dbReference>
<evidence type="ECO:0000313" key="3">
    <source>
        <dbReference type="EMBL" id="MBP2111259.1"/>
    </source>
</evidence>
<dbReference type="InterPro" id="IPR020845">
    <property type="entry name" value="AMP-binding_CS"/>
</dbReference>
<dbReference type="EMBL" id="JAGGLV010000003">
    <property type="protein sequence ID" value="MBP2111259.1"/>
    <property type="molecule type" value="Genomic_DNA"/>
</dbReference>
<evidence type="ECO:0000259" key="2">
    <source>
        <dbReference type="Pfam" id="PF13193"/>
    </source>
</evidence>
<dbReference type="Gene3D" id="3.30.300.30">
    <property type="match status" value="1"/>
</dbReference>
<keyword evidence="4" id="KW-1185">Reference proteome</keyword>
<dbReference type="InterPro" id="IPR045851">
    <property type="entry name" value="AMP-bd_C_sf"/>
</dbReference>
<comment type="caution">
    <text evidence="3">The sequence shown here is derived from an EMBL/GenBank/DDBJ whole genome shotgun (WGS) entry which is preliminary data.</text>
</comment>
<sequence length="496" mass="55398">MNLAEHILERAVLVPHRIAISDGHEDCTYEQLTKRVQQVASGLRQGGHTNQTVALLSGNRMEFAEFVLGAIYAGCTPVLLDPKWSPAELEQVIQQCAPGLIVSEVCFAADLIGRYSGIPQLYFGRGQVSGSYEAWVAGFGPEAEAADSPELLFIGYTSGTTGIPKGYMRTHQSWFSSLEATEKAFSLNRMQHVLAPGPFVHSLSLFALLQSLYSRATFHLLPEFDAERVLTLCSRVPDMILFVVPAMTEALLRQAESSNAEVSIQALISSGGKWPVSSIPKCRERFNGVRLYEYYGSSEASYISYLELTGAEPQDSLGQPFSGVELLICDEQFREVPQGTVGELYIRSDMIFSGYHLLPEETARVFRDGWLRTGDYVYQDRQMHLRLAGRAGSMIKSGGLKVFPEEVEAVLLRHPNIREAMVFGIPDERWGEQVTLLIQWQGQERLTLDEIRKYCRPYLASYKLPKQLINVEGFSYTGSGKIARQLMKSRVVEELT</sequence>
<gene>
    <name evidence="3" type="ORF">J2Z70_001400</name>
</gene>
<dbReference type="InterPro" id="IPR050237">
    <property type="entry name" value="ATP-dep_AMP-bd_enzyme"/>
</dbReference>
<dbReference type="InterPro" id="IPR000873">
    <property type="entry name" value="AMP-dep_synth/lig_dom"/>
</dbReference>
<dbReference type="EC" id="6.2.1.3" evidence="3"/>
<dbReference type="PANTHER" id="PTHR43767">
    <property type="entry name" value="LONG-CHAIN-FATTY-ACID--COA LIGASE"/>
    <property type="match status" value="1"/>
</dbReference>
<dbReference type="GO" id="GO:0004467">
    <property type="term" value="F:long-chain fatty acid-CoA ligase activity"/>
    <property type="evidence" value="ECO:0007669"/>
    <property type="project" value="UniProtKB-EC"/>
</dbReference>
<dbReference type="SUPFAM" id="SSF56801">
    <property type="entry name" value="Acetyl-CoA synthetase-like"/>
    <property type="match status" value="1"/>
</dbReference>
<organism evidence="3 4">
    <name type="scientific">Paenibacillus silagei</name>
    <dbReference type="NCBI Taxonomy" id="1670801"/>
    <lineage>
        <taxon>Bacteria</taxon>
        <taxon>Bacillati</taxon>
        <taxon>Bacillota</taxon>
        <taxon>Bacilli</taxon>
        <taxon>Bacillales</taxon>
        <taxon>Paenibacillaceae</taxon>
        <taxon>Paenibacillus</taxon>
    </lineage>
</organism>
<feature type="domain" description="AMP-dependent synthetase/ligase" evidence="1">
    <location>
        <begin position="14"/>
        <end position="356"/>
    </location>
</feature>
<dbReference type="PANTHER" id="PTHR43767:SF10">
    <property type="entry name" value="SURFACTIN SYNTHASE SUBUNIT 1"/>
    <property type="match status" value="1"/>
</dbReference>
<dbReference type="Proteomes" id="UP000773462">
    <property type="component" value="Unassembled WGS sequence"/>
</dbReference>
<accession>A0ABS4NMH9</accession>
<dbReference type="InterPro" id="IPR042099">
    <property type="entry name" value="ANL_N_sf"/>
</dbReference>
<evidence type="ECO:0000259" key="1">
    <source>
        <dbReference type="Pfam" id="PF00501"/>
    </source>
</evidence>